<name>A0A1F5EXB5_9BACT</name>
<organism evidence="1 2">
    <name type="scientific">Candidatus Coatesbacteria bacterium RBG_13_66_14</name>
    <dbReference type="NCBI Taxonomy" id="1817816"/>
    <lineage>
        <taxon>Bacteria</taxon>
        <taxon>Candidatus Coatesiibacteriota</taxon>
    </lineage>
</organism>
<evidence type="ECO:0000313" key="2">
    <source>
        <dbReference type="Proteomes" id="UP000177187"/>
    </source>
</evidence>
<reference evidence="1 2" key="1">
    <citation type="journal article" date="2016" name="Nat. Commun.">
        <title>Thousands of microbial genomes shed light on interconnected biogeochemical processes in an aquifer system.</title>
        <authorList>
            <person name="Anantharaman K."/>
            <person name="Brown C.T."/>
            <person name="Hug L.A."/>
            <person name="Sharon I."/>
            <person name="Castelle C.J."/>
            <person name="Probst A.J."/>
            <person name="Thomas B.C."/>
            <person name="Singh A."/>
            <person name="Wilkins M.J."/>
            <person name="Karaoz U."/>
            <person name="Brodie E.L."/>
            <person name="Williams K.H."/>
            <person name="Hubbard S.S."/>
            <person name="Banfield J.F."/>
        </authorList>
    </citation>
    <scope>NUCLEOTIDE SEQUENCE [LARGE SCALE GENOMIC DNA]</scope>
</reference>
<sequence length="240" mass="27631">MRVSRIKFPFGRGIVPIALLVMLLVAGCTDPVANDLYQDQNQPSSPGRVQVCPPYDPVRHPEYPGTLLVYRVWVDDQPTALTKPYITMYQSREPFYLGFKVWRKANGDSTWTELTDGRYMVPEILRSNPIPPEEWHHNDQIEYDVPLVDFSDSNNVELDFPAYNPDLDGFKGDQNPILGWDVNNPSGYYPYKYFLSENYSFGFVDTGFDVATMDYEDYKWAVCFVDYSGNMSEPVIVEVE</sequence>
<protein>
    <submittedName>
        <fullName evidence="1">Uncharacterized protein</fullName>
    </submittedName>
</protein>
<comment type="caution">
    <text evidence="1">The sequence shown here is derived from an EMBL/GenBank/DDBJ whole genome shotgun (WGS) entry which is preliminary data.</text>
</comment>
<gene>
    <name evidence="1" type="ORF">A2Y64_06235</name>
</gene>
<dbReference type="AlphaFoldDB" id="A0A1F5EXB5"/>
<dbReference type="Proteomes" id="UP000177187">
    <property type="component" value="Unassembled WGS sequence"/>
</dbReference>
<evidence type="ECO:0000313" key="1">
    <source>
        <dbReference type="EMBL" id="OGD72053.1"/>
    </source>
</evidence>
<proteinExistence type="predicted"/>
<dbReference type="EMBL" id="MFAF01000133">
    <property type="protein sequence ID" value="OGD72053.1"/>
    <property type="molecule type" value="Genomic_DNA"/>
</dbReference>
<accession>A0A1F5EXB5</accession>
<dbReference type="PROSITE" id="PS51257">
    <property type="entry name" value="PROKAR_LIPOPROTEIN"/>
    <property type="match status" value="1"/>
</dbReference>